<name>A0A1J4NAF9_9ACTN</name>
<dbReference type="RefSeq" id="WP_045549710.1">
    <property type="nucleotide sequence ID" value="NZ_JZDQ02000007.1"/>
</dbReference>
<organism evidence="2 3">
    <name type="scientific">Nocardioides luteus</name>
    <dbReference type="NCBI Taxonomy" id="1844"/>
    <lineage>
        <taxon>Bacteria</taxon>
        <taxon>Bacillati</taxon>
        <taxon>Actinomycetota</taxon>
        <taxon>Actinomycetes</taxon>
        <taxon>Propionibacteriales</taxon>
        <taxon>Nocardioidaceae</taxon>
        <taxon>Nocardioides</taxon>
    </lineage>
</organism>
<dbReference type="GO" id="GO:0016491">
    <property type="term" value="F:oxidoreductase activity"/>
    <property type="evidence" value="ECO:0007669"/>
    <property type="project" value="InterPro"/>
</dbReference>
<evidence type="ECO:0008006" key="4">
    <source>
        <dbReference type="Google" id="ProtNLM"/>
    </source>
</evidence>
<sequence length="327" mass="35981">MSAFPNETTLRAILELACRAPSVHNTQPWAWAVRDTMLLLRADPHRKLLHADPNERDLVMSCGAALHELVVAAAGMGWACTVHRTPEGGRTDLLAVVTFAHRDPDVDDLSRLAAIEQRCTDRRQVSSWPVPRQRLEHLADLVREYGVVATTVTDQLRPVVEAALETARAHQSTDEAYLSELYSWTRGGSEEGIPESSLLSAESTPGSHTRFPAGTLTDPRDEDGPPSEEWIVLATASDDPLSWLRAGEALDAIWLSCTTSGLALVPYTQPIEIGSTRRTLQHDLLGDNSCPQVLVRIGWPRRHHPPLPPTPRRAVDDVLHHESTASS</sequence>
<reference evidence="2" key="1">
    <citation type="submission" date="2016-10" db="EMBL/GenBank/DDBJ databases">
        <title>Draft Genome Sequence of Nocardioides luteus Strain BAFB, an Alkane-Degrading Bacterium Isolated from JP-7 Polluted Soil.</title>
        <authorList>
            <person name="Brown L."/>
            <person name="Ruiz O.N."/>
            <person name="Gunasekera T."/>
        </authorList>
    </citation>
    <scope>NUCLEOTIDE SEQUENCE [LARGE SCALE GENOMIC DNA]</scope>
    <source>
        <strain evidence="2">BAFB</strain>
    </source>
</reference>
<evidence type="ECO:0000313" key="3">
    <source>
        <dbReference type="Proteomes" id="UP000033772"/>
    </source>
</evidence>
<dbReference type="PANTHER" id="PTHR23026:SF123">
    <property type="entry name" value="NAD(P)H NITROREDUCTASE RV3131-RELATED"/>
    <property type="match status" value="1"/>
</dbReference>
<keyword evidence="3" id="KW-1185">Reference proteome</keyword>
<dbReference type="EMBL" id="JZDQ02000007">
    <property type="protein sequence ID" value="OIJ27632.1"/>
    <property type="molecule type" value="Genomic_DNA"/>
</dbReference>
<dbReference type="Proteomes" id="UP000033772">
    <property type="component" value="Unassembled WGS sequence"/>
</dbReference>
<dbReference type="OrthoDB" id="8156917at2"/>
<feature type="compositionally biased region" description="Polar residues" evidence="1">
    <location>
        <begin position="197"/>
        <end position="207"/>
    </location>
</feature>
<dbReference type="AlphaFoldDB" id="A0A1J4NAF9"/>
<dbReference type="NCBIfam" id="NF047509">
    <property type="entry name" value="Rv3131_FMN_oxido"/>
    <property type="match status" value="1"/>
</dbReference>
<feature type="region of interest" description="Disordered" evidence="1">
    <location>
        <begin position="300"/>
        <end position="327"/>
    </location>
</feature>
<evidence type="ECO:0000313" key="2">
    <source>
        <dbReference type="EMBL" id="OIJ27632.1"/>
    </source>
</evidence>
<dbReference type="PANTHER" id="PTHR23026">
    <property type="entry name" value="NADPH NITROREDUCTASE"/>
    <property type="match status" value="1"/>
</dbReference>
<dbReference type="InterPro" id="IPR050627">
    <property type="entry name" value="Nitroreductase/BluB"/>
</dbReference>
<dbReference type="InterPro" id="IPR000415">
    <property type="entry name" value="Nitroreductase-like"/>
</dbReference>
<proteinExistence type="predicted"/>
<evidence type="ECO:0000256" key="1">
    <source>
        <dbReference type="SAM" id="MobiDB-lite"/>
    </source>
</evidence>
<comment type="caution">
    <text evidence="2">The sequence shown here is derived from an EMBL/GenBank/DDBJ whole genome shotgun (WGS) entry which is preliminary data.</text>
</comment>
<gene>
    <name evidence="2" type="ORF">UG56_006380</name>
</gene>
<feature type="region of interest" description="Disordered" evidence="1">
    <location>
        <begin position="192"/>
        <end position="225"/>
    </location>
</feature>
<dbReference type="STRING" id="1844.UG56_006380"/>
<feature type="compositionally biased region" description="Basic and acidic residues" evidence="1">
    <location>
        <begin position="313"/>
        <end position="327"/>
    </location>
</feature>
<protein>
    <recommendedName>
        <fullName evidence="4">NAD(P)H nitroreductase</fullName>
    </recommendedName>
</protein>
<accession>A0A1J4NAF9</accession>
<dbReference type="Gene3D" id="3.40.109.10">
    <property type="entry name" value="NADH Oxidase"/>
    <property type="match status" value="1"/>
</dbReference>
<dbReference type="SUPFAM" id="SSF55469">
    <property type="entry name" value="FMN-dependent nitroreductase-like"/>
    <property type="match status" value="2"/>
</dbReference>